<protein>
    <submittedName>
        <fullName evidence="2">Uncharacterized protein</fullName>
    </submittedName>
</protein>
<gene>
    <name evidence="2" type="ORF">V5R04_01610</name>
</gene>
<reference evidence="2" key="1">
    <citation type="submission" date="2024-02" db="EMBL/GenBank/DDBJ databases">
        <title>Tomenella chthoni gen. nov. sp. nov., a member of the family Jonesiaceae isolated from bat guano.</title>
        <authorList>
            <person name="Miller S.L."/>
            <person name="King J."/>
            <person name="Sankaranarayanan K."/>
            <person name="Lawson P.A."/>
        </authorList>
    </citation>
    <scope>NUCLEOTIDE SEQUENCE</scope>
    <source>
        <strain evidence="2">BS-20</strain>
    </source>
</reference>
<keyword evidence="1" id="KW-0472">Membrane</keyword>
<dbReference type="AlphaFoldDB" id="A0AAU7DXF7"/>
<feature type="transmembrane region" description="Helical" evidence="1">
    <location>
        <begin position="94"/>
        <end position="112"/>
    </location>
</feature>
<feature type="transmembrane region" description="Helical" evidence="1">
    <location>
        <begin position="118"/>
        <end position="135"/>
    </location>
</feature>
<keyword evidence="1" id="KW-1133">Transmembrane helix</keyword>
<evidence type="ECO:0000313" key="2">
    <source>
        <dbReference type="EMBL" id="XBH21951.1"/>
    </source>
</evidence>
<keyword evidence="1" id="KW-0812">Transmembrane</keyword>
<sequence length="153" mass="16545">MTQTPESTNNPTPSTLLQWLSVPRPGLVKATMFLVALQAVGFAGYTVFGLLQLVRGDFEYLTIVLSVLVFTALMVVILLAAVKGLGNGRPWVRGLIITFQLLGLLVGVSLIQGGIYGLAIPLLVWVVAVLILMFSREVNGFVGPREFPFADQD</sequence>
<dbReference type="EMBL" id="CP146203">
    <property type="protein sequence ID" value="XBH21951.1"/>
    <property type="molecule type" value="Genomic_DNA"/>
</dbReference>
<feature type="transmembrane region" description="Helical" evidence="1">
    <location>
        <begin position="33"/>
        <end position="54"/>
    </location>
</feature>
<name>A0AAU7DXF7_9MICO</name>
<accession>A0AAU7DXF7</accession>
<proteinExistence type="predicted"/>
<organism evidence="2">
    <name type="scientific">Jonesiaceae bacterium BS-20</name>
    <dbReference type="NCBI Taxonomy" id="3120821"/>
    <lineage>
        <taxon>Bacteria</taxon>
        <taxon>Bacillati</taxon>
        <taxon>Actinomycetota</taxon>
        <taxon>Actinomycetes</taxon>
        <taxon>Micrococcales</taxon>
        <taxon>Jonesiaceae</taxon>
    </lineage>
</organism>
<evidence type="ECO:0000256" key="1">
    <source>
        <dbReference type="SAM" id="Phobius"/>
    </source>
</evidence>
<feature type="transmembrane region" description="Helical" evidence="1">
    <location>
        <begin position="60"/>
        <end position="82"/>
    </location>
</feature>